<name>A0A377L3D3_9ENTE</name>
<dbReference type="Proteomes" id="UP000220669">
    <property type="component" value="Unassembled WGS sequence"/>
</dbReference>
<organism evidence="1 2">
    <name type="scientific">Enterococcus durans</name>
    <dbReference type="NCBI Taxonomy" id="53345"/>
    <lineage>
        <taxon>Bacteria</taxon>
        <taxon>Bacillati</taxon>
        <taxon>Bacillota</taxon>
        <taxon>Bacilli</taxon>
        <taxon>Lactobacillales</taxon>
        <taxon>Enterococcaceae</taxon>
        <taxon>Enterococcus</taxon>
    </lineage>
</organism>
<dbReference type="RefSeq" id="WP_016176644.1">
    <property type="nucleotide sequence ID" value="NZ_CABGIQ010000025.1"/>
</dbReference>
<evidence type="ECO:0000313" key="2">
    <source>
        <dbReference type="Proteomes" id="UP000220669"/>
    </source>
</evidence>
<dbReference type="EMBL" id="PDEB01000004">
    <property type="protein sequence ID" value="PEH44729.1"/>
    <property type="molecule type" value="Genomic_DNA"/>
</dbReference>
<gene>
    <name evidence="1" type="ORF">CRM96_06800</name>
</gene>
<reference evidence="1 2" key="1">
    <citation type="submission" date="2017-09" db="EMBL/GenBank/DDBJ databases">
        <title>FDA dAtabase for Regulatory Grade micrObial Sequences (FDA-ARGOS): Supporting development and validation of Infectious Disease Dx tests.</title>
        <authorList>
            <person name="Minogue T."/>
            <person name="Wolcott M."/>
            <person name="Wasieloski L."/>
            <person name="Aguilar W."/>
            <person name="Moore D."/>
            <person name="Tallon L.J."/>
            <person name="Sadzewicz L."/>
            <person name="Ott S."/>
            <person name="Zhao X."/>
            <person name="Nagaraj S."/>
            <person name="Vavikolanu K."/>
            <person name="Aluvathingal J."/>
            <person name="Nadendla S."/>
            <person name="Sichtig H."/>
        </authorList>
    </citation>
    <scope>NUCLEOTIDE SEQUENCE [LARGE SCALE GENOMIC DNA]</scope>
    <source>
        <strain evidence="1 2">FDAARGOS_396</strain>
    </source>
</reference>
<sequence length="94" mass="11434">MKWRKLDWPQDQTEFRDFLFANKDYFTEYQTYSPSDEEIEQEFFLSIPTHAQLTQKEVFGIYQADQLMGVVDLLHDYERGTKVRNTFVSYFKNE</sequence>
<accession>A0A377L3D3</accession>
<evidence type="ECO:0000313" key="1">
    <source>
        <dbReference type="EMBL" id="PEH44729.1"/>
    </source>
</evidence>
<protein>
    <submittedName>
        <fullName evidence="1">Uncharacterized protein</fullName>
    </submittedName>
</protein>
<proteinExistence type="predicted"/>
<dbReference type="AlphaFoldDB" id="A0A377L3D3"/>
<dbReference type="Gene3D" id="3.40.630.30">
    <property type="match status" value="1"/>
</dbReference>
<comment type="caution">
    <text evidence="1">The sequence shown here is derived from an EMBL/GenBank/DDBJ whole genome shotgun (WGS) entry which is preliminary data.</text>
</comment>